<evidence type="ECO:0000313" key="9">
    <source>
        <dbReference type="EMBL" id="PFH35244.1"/>
    </source>
</evidence>
<dbReference type="GeneID" id="40311059"/>
<organism evidence="9 10">
    <name type="scientific">Besnoitia besnoiti</name>
    <name type="common">Apicomplexan protozoan</name>
    <dbReference type="NCBI Taxonomy" id="94643"/>
    <lineage>
        <taxon>Eukaryota</taxon>
        <taxon>Sar</taxon>
        <taxon>Alveolata</taxon>
        <taxon>Apicomplexa</taxon>
        <taxon>Conoidasida</taxon>
        <taxon>Coccidia</taxon>
        <taxon>Eucoccidiorida</taxon>
        <taxon>Eimeriorina</taxon>
        <taxon>Sarcocystidae</taxon>
        <taxon>Besnoitia</taxon>
    </lineage>
</organism>
<dbReference type="InterPro" id="IPR004324">
    <property type="entry name" value="FBT"/>
</dbReference>
<dbReference type="PANTHER" id="PTHR31585">
    <property type="entry name" value="FOLATE-BIOPTERIN TRANSPORTER 1, CHLOROPLASTIC"/>
    <property type="match status" value="1"/>
</dbReference>
<dbReference type="SUPFAM" id="SSF103473">
    <property type="entry name" value="MFS general substrate transporter"/>
    <property type="match status" value="1"/>
</dbReference>
<evidence type="ECO:0000256" key="7">
    <source>
        <dbReference type="SAM" id="MobiDB-lite"/>
    </source>
</evidence>
<feature type="compositionally biased region" description="Basic and acidic residues" evidence="7">
    <location>
        <begin position="509"/>
        <end position="521"/>
    </location>
</feature>
<dbReference type="EMBL" id="NWUJ01000005">
    <property type="protein sequence ID" value="PFH35244.1"/>
    <property type="molecule type" value="Genomic_DNA"/>
</dbReference>
<comment type="subcellular location">
    <subcellularLocation>
        <location evidence="1">Membrane</location>
        <topology evidence="1">Multi-pass membrane protein</topology>
    </subcellularLocation>
</comment>
<dbReference type="Proteomes" id="UP000224006">
    <property type="component" value="Chromosome V"/>
</dbReference>
<feature type="transmembrane region" description="Helical" evidence="8">
    <location>
        <begin position="342"/>
        <end position="363"/>
    </location>
</feature>
<feature type="compositionally biased region" description="Polar residues" evidence="7">
    <location>
        <begin position="568"/>
        <end position="580"/>
    </location>
</feature>
<dbReference type="VEuPathDB" id="ToxoDB:BESB_061310"/>
<keyword evidence="10" id="KW-1185">Reference proteome</keyword>
<evidence type="ECO:0000313" key="10">
    <source>
        <dbReference type="Proteomes" id="UP000224006"/>
    </source>
</evidence>
<dbReference type="InterPro" id="IPR036259">
    <property type="entry name" value="MFS_trans_sf"/>
</dbReference>
<keyword evidence="6 8" id="KW-0472">Membrane</keyword>
<proteinExistence type="inferred from homology"/>
<evidence type="ECO:0000256" key="6">
    <source>
        <dbReference type="ARBA" id="ARBA00023136"/>
    </source>
</evidence>
<gene>
    <name evidence="9" type="ORF">BESB_061310</name>
</gene>
<keyword evidence="3" id="KW-0813">Transport</keyword>
<dbReference type="AlphaFoldDB" id="A0A2A9MDG3"/>
<evidence type="ECO:0000256" key="3">
    <source>
        <dbReference type="ARBA" id="ARBA00022448"/>
    </source>
</evidence>
<dbReference type="RefSeq" id="XP_029219253.1">
    <property type="nucleotide sequence ID" value="XM_029364545.1"/>
</dbReference>
<name>A0A2A9MDG3_BESBE</name>
<dbReference type="KEGG" id="bbes:BESB_061310"/>
<dbReference type="STRING" id="94643.A0A2A9MDG3"/>
<dbReference type="Pfam" id="PF03092">
    <property type="entry name" value="BT1"/>
    <property type="match status" value="1"/>
</dbReference>
<feature type="transmembrane region" description="Helical" evidence="8">
    <location>
        <begin position="375"/>
        <end position="400"/>
    </location>
</feature>
<evidence type="ECO:0000256" key="8">
    <source>
        <dbReference type="SAM" id="Phobius"/>
    </source>
</evidence>
<reference evidence="9 10" key="1">
    <citation type="submission" date="2017-09" db="EMBL/GenBank/DDBJ databases">
        <title>Genome sequencing of Besnoitia besnoiti strain Bb-Ger1.</title>
        <authorList>
            <person name="Schares G."/>
            <person name="Venepally P."/>
            <person name="Lorenzi H.A."/>
        </authorList>
    </citation>
    <scope>NUCLEOTIDE SEQUENCE [LARGE SCALE GENOMIC DNA]</scope>
    <source>
        <strain evidence="9 10">Bb-Ger1</strain>
    </source>
</reference>
<dbReference type="GO" id="GO:0016020">
    <property type="term" value="C:membrane"/>
    <property type="evidence" value="ECO:0007669"/>
    <property type="project" value="UniProtKB-SubCell"/>
</dbReference>
<evidence type="ECO:0000256" key="5">
    <source>
        <dbReference type="ARBA" id="ARBA00022989"/>
    </source>
</evidence>
<evidence type="ECO:0000256" key="1">
    <source>
        <dbReference type="ARBA" id="ARBA00004141"/>
    </source>
</evidence>
<feature type="region of interest" description="Disordered" evidence="7">
    <location>
        <begin position="499"/>
        <end position="602"/>
    </location>
</feature>
<dbReference type="PANTHER" id="PTHR31585:SF51">
    <property type="entry name" value="TRANSPORTER, PUTATIVE-RELATED"/>
    <property type="match status" value="1"/>
</dbReference>
<feature type="compositionally biased region" description="Basic and acidic residues" evidence="7">
    <location>
        <begin position="535"/>
        <end position="549"/>
    </location>
</feature>
<feature type="transmembrane region" description="Helical" evidence="8">
    <location>
        <begin position="412"/>
        <end position="438"/>
    </location>
</feature>
<dbReference type="NCBIfam" id="TIGR00788">
    <property type="entry name" value="fbt"/>
    <property type="match status" value="1"/>
</dbReference>
<comment type="similarity">
    <text evidence="2">Belongs to the major facilitator superfamily. Folate-biopterin transporter (TC 2.A.71) family.</text>
</comment>
<sequence>MLASNYLLVKGMAYNLIQSASAPIFREMLHLAAEKHSVASAIYMIPWCLKGFLGTLSDVFAPAGYHKRPFMIASSLLGVAGAILLYSFAGKIVFFMAVLAFFMIMTQASFNDLLCEGAYTRRMAEKPETGAALTSYVWLCSCLGSLLAAVWVGPIIDYVSFHVVLIPFLFLTAQQLFVTAWPWPFRKWKEHGGLLQEDYVPAGSRIMAEKFRQHKRLFICAIVLSVLAVGSVVAGMFNDDRQIIGFSYALFAGFVMVGMLWFTLPPVLFKPILYLFLSRFLMPNIGSQVTYWLRSGPDCVENGPNFSWTFLLTLTSILQAIFGFVGVTLFQKFVSKWSFRKAFWITSLLTCLTSVFDVTMVYRWNILYLGIPDKVWYFCSAAIIEEVISMWAFMPSCVLISRLCPRQVESTMYAVVAGVNNFGSSLAKYLGNFLAVFLLGIKTMNDEKGSCNFENLGLAVIIASGLCPLLPLVLTFFLIPNVGMDVHFGEVAFDEADGRADHASQLTETGERARDSSDAPERQGSAVAVSSKPINDGKPDLLVTEKHQPESGCHMENGDSLKTDAPAQPSQLSRLQTMASSEAEDRDAQTDYPGALPSVKSE</sequence>
<feature type="transmembrane region" description="Helical" evidence="8">
    <location>
        <begin position="458"/>
        <end position="479"/>
    </location>
</feature>
<dbReference type="Gene3D" id="1.20.1250.20">
    <property type="entry name" value="MFS general substrate transporter like domains"/>
    <property type="match status" value="1"/>
</dbReference>
<keyword evidence="5 8" id="KW-1133">Transmembrane helix</keyword>
<feature type="transmembrane region" description="Helical" evidence="8">
    <location>
        <begin position="243"/>
        <end position="264"/>
    </location>
</feature>
<protein>
    <submittedName>
        <fullName evidence="9">BT1 family protein</fullName>
    </submittedName>
</protein>
<keyword evidence="4 8" id="KW-0812">Transmembrane</keyword>
<comment type="caution">
    <text evidence="9">The sequence shown here is derived from an EMBL/GenBank/DDBJ whole genome shotgun (WGS) entry which is preliminary data.</text>
</comment>
<evidence type="ECO:0000256" key="2">
    <source>
        <dbReference type="ARBA" id="ARBA00007015"/>
    </source>
</evidence>
<feature type="transmembrane region" description="Helical" evidence="8">
    <location>
        <begin position="305"/>
        <end position="330"/>
    </location>
</feature>
<feature type="transmembrane region" description="Helical" evidence="8">
    <location>
        <begin position="217"/>
        <end position="237"/>
    </location>
</feature>
<accession>A0A2A9MDG3</accession>
<feature type="transmembrane region" description="Helical" evidence="8">
    <location>
        <begin position="271"/>
        <end position="293"/>
    </location>
</feature>
<feature type="transmembrane region" description="Helical" evidence="8">
    <location>
        <begin position="131"/>
        <end position="152"/>
    </location>
</feature>
<dbReference type="InterPro" id="IPR039309">
    <property type="entry name" value="BT1"/>
</dbReference>
<evidence type="ECO:0000256" key="4">
    <source>
        <dbReference type="ARBA" id="ARBA00022692"/>
    </source>
</evidence>
<feature type="transmembrane region" description="Helical" evidence="8">
    <location>
        <begin position="158"/>
        <end position="181"/>
    </location>
</feature>
<dbReference type="OrthoDB" id="754047at2759"/>